<reference evidence="16 17" key="1">
    <citation type="journal article" date="2017" name="ISME J.">
        <title>Energy and carbon metabolisms in a deep terrestrial subsurface fluid microbial community.</title>
        <authorList>
            <person name="Momper L."/>
            <person name="Jungbluth S.P."/>
            <person name="Lee M.D."/>
            <person name="Amend J.P."/>
        </authorList>
    </citation>
    <scope>NUCLEOTIDE SEQUENCE [LARGE SCALE GENOMIC DNA]</scope>
    <source>
        <strain evidence="16">SURF_26</strain>
    </source>
</reference>
<dbReference type="PIRSF" id="PIRSF000161">
    <property type="entry name" value="DHPR"/>
    <property type="match status" value="1"/>
</dbReference>
<dbReference type="UniPathway" id="UPA00034">
    <property type="reaction ID" value="UER00018"/>
</dbReference>
<comment type="catalytic activity">
    <reaction evidence="12 13">
        <text>(S)-2,3,4,5-tetrahydrodipicolinate + NAD(+) + H2O = (2S,4S)-4-hydroxy-2,3,4,5-tetrahydrodipicolinate + NADH + H(+)</text>
        <dbReference type="Rhea" id="RHEA:35323"/>
        <dbReference type="ChEBI" id="CHEBI:15377"/>
        <dbReference type="ChEBI" id="CHEBI:15378"/>
        <dbReference type="ChEBI" id="CHEBI:16845"/>
        <dbReference type="ChEBI" id="CHEBI:57540"/>
        <dbReference type="ChEBI" id="CHEBI:57945"/>
        <dbReference type="ChEBI" id="CHEBI:67139"/>
        <dbReference type="EC" id="1.17.1.8"/>
    </reaction>
</comment>
<comment type="caution">
    <text evidence="13">Lacks conserved residue(s) required for the propagation of feature annotation.</text>
</comment>
<dbReference type="GO" id="GO:0051287">
    <property type="term" value="F:NAD binding"/>
    <property type="evidence" value="ECO:0007669"/>
    <property type="project" value="UniProtKB-UniRule"/>
</dbReference>
<evidence type="ECO:0000256" key="3">
    <source>
        <dbReference type="ARBA" id="ARBA00022605"/>
    </source>
</evidence>
<dbReference type="Pfam" id="PF05173">
    <property type="entry name" value="DapB_C"/>
    <property type="match status" value="1"/>
</dbReference>
<evidence type="ECO:0000256" key="7">
    <source>
        <dbReference type="ARBA" id="ARBA00023027"/>
    </source>
</evidence>
<evidence type="ECO:0000256" key="8">
    <source>
        <dbReference type="ARBA" id="ARBA00023154"/>
    </source>
</evidence>
<keyword evidence="7 13" id="KW-0520">NAD</keyword>
<dbReference type="EMBL" id="QZJZ01000021">
    <property type="protein sequence ID" value="RJP60870.1"/>
    <property type="molecule type" value="Genomic_DNA"/>
</dbReference>
<evidence type="ECO:0000313" key="16">
    <source>
        <dbReference type="EMBL" id="RJP60870.1"/>
    </source>
</evidence>
<comment type="caution">
    <text evidence="13">Was originally thought to be a dihydrodipicolinate reductase (DHDPR), catalyzing the conversion of dihydrodipicolinate to tetrahydrodipicolinate. However, it was shown in E.coli that the substrate of the enzymatic reaction is not dihydrodipicolinate (DHDP) but in fact (2S,4S)-4-hydroxy-2,3,4,5-tetrahydrodipicolinic acid (HTPA), the product released by the DapA-catalyzed reaction.</text>
</comment>
<feature type="binding site" evidence="13">
    <location>
        <begin position="8"/>
        <end position="13"/>
    </location>
    <ligand>
        <name>NAD(+)</name>
        <dbReference type="ChEBI" id="CHEBI:57540"/>
    </ligand>
</feature>
<dbReference type="InterPro" id="IPR022664">
    <property type="entry name" value="DapB_N_CS"/>
</dbReference>
<dbReference type="Gene3D" id="3.30.360.10">
    <property type="entry name" value="Dihydrodipicolinate Reductase, domain 2"/>
    <property type="match status" value="1"/>
</dbReference>
<feature type="binding site" evidence="13">
    <location>
        <begin position="123"/>
        <end position="126"/>
    </location>
    <ligand>
        <name>NAD(+)</name>
        <dbReference type="ChEBI" id="CHEBI:57540"/>
    </ligand>
</feature>
<accession>A0A3A4R442</accession>
<dbReference type="GO" id="GO:0050661">
    <property type="term" value="F:NADP binding"/>
    <property type="evidence" value="ECO:0007669"/>
    <property type="project" value="UniProtKB-UniRule"/>
</dbReference>
<dbReference type="GO" id="GO:0019877">
    <property type="term" value="P:diaminopimelate biosynthetic process"/>
    <property type="evidence" value="ECO:0007669"/>
    <property type="project" value="UniProtKB-UniRule"/>
</dbReference>
<sequence>MIKLAVCGAAGRMGQHILAHAVKDKESFQVVGAVEYKGHPLTGTKLRDINPEISLDVQITDSLKQVINAADVVIDFTTPESSLSNAQTCHAAGKVIVIGTTGFTPDQLDEIIKYTGKIAIVLAPNMSVGVNLLFKLADIVASVLDDDYDCEIVELHHRFKKDSPSGTAARLAEIIAKARAVSLEDKGVYGRKGIVGERGKGDIGVHAVRLGNVVGEHTVSFANLGERIELTHKAQSRETFALGSLRAARFAVKASPGMYDMQDVLHLR</sequence>
<dbReference type="InterPro" id="IPR036291">
    <property type="entry name" value="NAD(P)-bd_dom_sf"/>
</dbReference>
<feature type="binding site" evidence="13">
    <location>
        <position position="35"/>
    </location>
    <ligand>
        <name>NAD(+)</name>
        <dbReference type="ChEBI" id="CHEBI:57540"/>
    </ligand>
</feature>
<keyword evidence="8 13" id="KW-0457">Lysine biosynthesis</keyword>
<dbReference type="SUPFAM" id="SSF55347">
    <property type="entry name" value="Glyceraldehyde-3-phosphate dehydrogenase-like, C-terminal domain"/>
    <property type="match status" value="1"/>
</dbReference>
<organism evidence="16 17">
    <name type="scientific">Candidatus Auribacter fodinae</name>
    <dbReference type="NCBI Taxonomy" id="2093366"/>
    <lineage>
        <taxon>Bacteria</taxon>
        <taxon>Pseudomonadati</taxon>
        <taxon>Candidatus Auribacterota</taxon>
        <taxon>Candidatus Auribacteria</taxon>
        <taxon>Candidatus Auribacterales</taxon>
        <taxon>Candidatus Auribacteraceae</taxon>
        <taxon>Candidatus Auribacter</taxon>
    </lineage>
</organism>
<keyword evidence="2 13" id="KW-0963">Cytoplasm</keyword>
<name>A0A3A4R442_9BACT</name>
<keyword evidence="4 13" id="KW-0521">NADP</keyword>
<dbReference type="NCBIfam" id="TIGR00036">
    <property type="entry name" value="dapB"/>
    <property type="match status" value="1"/>
</dbReference>
<feature type="domain" description="Dihydrodipicolinate reductase N-terminal" evidence="14">
    <location>
        <begin position="2"/>
        <end position="126"/>
    </location>
</feature>
<dbReference type="Gene3D" id="3.40.50.720">
    <property type="entry name" value="NAD(P)-binding Rossmann-like Domain"/>
    <property type="match status" value="1"/>
</dbReference>
<evidence type="ECO:0000256" key="11">
    <source>
        <dbReference type="ARBA" id="ARBA00049080"/>
    </source>
</evidence>
<dbReference type="PANTHER" id="PTHR20836">
    <property type="entry name" value="DIHYDRODIPICOLINATE REDUCTASE"/>
    <property type="match status" value="1"/>
</dbReference>
<dbReference type="InterPro" id="IPR023940">
    <property type="entry name" value="DHDPR_bac"/>
</dbReference>
<evidence type="ECO:0000256" key="2">
    <source>
        <dbReference type="ARBA" id="ARBA00022490"/>
    </source>
</evidence>
<dbReference type="GO" id="GO:0009089">
    <property type="term" value="P:lysine biosynthetic process via diaminopimelate"/>
    <property type="evidence" value="ECO:0007669"/>
    <property type="project" value="UniProtKB-UniRule"/>
</dbReference>
<evidence type="ECO:0000256" key="5">
    <source>
        <dbReference type="ARBA" id="ARBA00022915"/>
    </source>
</evidence>
<keyword evidence="3 13" id="KW-0028">Amino-acid biosynthesis</keyword>
<feature type="binding site" evidence="13">
    <location>
        <position position="157"/>
    </location>
    <ligand>
        <name>(S)-2,3,4,5-tetrahydrodipicolinate</name>
        <dbReference type="ChEBI" id="CHEBI:16845"/>
    </ligand>
</feature>
<comment type="catalytic activity">
    <reaction evidence="11 13">
        <text>(S)-2,3,4,5-tetrahydrodipicolinate + NADP(+) + H2O = (2S,4S)-4-hydroxy-2,3,4,5-tetrahydrodipicolinate + NADPH + H(+)</text>
        <dbReference type="Rhea" id="RHEA:35331"/>
        <dbReference type="ChEBI" id="CHEBI:15377"/>
        <dbReference type="ChEBI" id="CHEBI:15378"/>
        <dbReference type="ChEBI" id="CHEBI:16845"/>
        <dbReference type="ChEBI" id="CHEBI:57783"/>
        <dbReference type="ChEBI" id="CHEBI:58349"/>
        <dbReference type="ChEBI" id="CHEBI:67139"/>
        <dbReference type="EC" id="1.17.1.8"/>
    </reaction>
</comment>
<evidence type="ECO:0000256" key="1">
    <source>
        <dbReference type="ARBA" id="ARBA00006642"/>
    </source>
</evidence>
<evidence type="ECO:0000313" key="17">
    <source>
        <dbReference type="Proteomes" id="UP000266426"/>
    </source>
</evidence>
<gene>
    <name evidence="13" type="primary">dapB</name>
    <name evidence="16" type="ORF">C4541_03360</name>
</gene>
<evidence type="ECO:0000259" key="14">
    <source>
        <dbReference type="Pfam" id="PF01113"/>
    </source>
</evidence>
<dbReference type="PROSITE" id="PS01298">
    <property type="entry name" value="DAPB"/>
    <property type="match status" value="1"/>
</dbReference>
<evidence type="ECO:0000256" key="4">
    <source>
        <dbReference type="ARBA" id="ARBA00022857"/>
    </source>
</evidence>
<dbReference type="InterPro" id="IPR000846">
    <property type="entry name" value="DapB_N"/>
</dbReference>
<dbReference type="GO" id="GO:0005829">
    <property type="term" value="C:cytosol"/>
    <property type="evidence" value="ECO:0007669"/>
    <property type="project" value="TreeGrafter"/>
</dbReference>
<dbReference type="SUPFAM" id="SSF51735">
    <property type="entry name" value="NAD(P)-binding Rossmann-fold domains"/>
    <property type="match status" value="1"/>
</dbReference>
<evidence type="ECO:0000256" key="13">
    <source>
        <dbReference type="HAMAP-Rule" id="MF_00102"/>
    </source>
</evidence>
<evidence type="ECO:0000256" key="10">
    <source>
        <dbReference type="ARBA" id="ARBA00038983"/>
    </source>
</evidence>
<keyword evidence="6 13" id="KW-0560">Oxidoreductase</keyword>
<comment type="pathway">
    <text evidence="9 13">Amino-acid biosynthesis; L-lysine biosynthesis via DAP pathway; (S)-tetrahydrodipicolinate from L-aspartate: step 4/4.</text>
</comment>
<dbReference type="FunFam" id="3.30.360.10:FF:000004">
    <property type="entry name" value="4-hydroxy-tetrahydrodipicolinate reductase"/>
    <property type="match status" value="1"/>
</dbReference>
<feature type="binding site" evidence="13">
    <location>
        <begin position="166"/>
        <end position="167"/>
    </location>
    <ligand>
        <name>(S)-2,3,4,5-tetrahydrodipicolinate</name>
        <dbReference type="ChEBI" id="CHEBI:16845"/>
    </ligand>
</feature>
<comment type="function">
    <text evidence="13">Catalyzes the conversion of 4-hydroxy-tetrahydrodipicolinate (HTPA) to tetrahydrodipicolinate.</text>
</comment>
<comment type="subunit">
    <text evidence="13">Homotetramer.</text>
</comment>
<dbReference type="GO" id="GO:0016726">
    <property type="term" value="F:oxidoreductase activity, acting on CH or CH2 groups, NAD or NADP as acceptor"/>
    <property type="evidence" value="ECO:0007669"/>
    <property type="project" value="UniProtKB-UniRule"/>
</dbReference>
<dbReference type="CDD" id="cd02274">
    <property type="entry name" value="DHDPR_N"/>
    <property type="match status" value="1"/>
</dbReference>
<feature type="domain" description="Dihydrodipicolinate reductase C-terminal" evidence="15">
    <location>
        <begin position="129"/>
        <end position="265"/>
    </location>
</feature>
<feature type="active site" description="Proton donor" evidence="13">
    <location>
        <position position="160"/>
    </location>
</feature>
<dbReference type="Proteomes" id="UP000266426">
    <property type="component" value="Unassembled WGS sequence"/>
</dbReference>
<dbReference type="EC" id="1.17.1.8" evidence="10 13"/>
<evidence type="ECO:0000256" key="6">
    <source>
        <dbReference type="ARBA" id="ARBA00023002"/>
    </source>
</evidence>
<keyword evidence="5 13" id="KW-0220">Diaminopimelate biosynthesis</keyword>
<evidence type="ECO:0000256" key="9">
    <source>
        <dbReference type="ARBA" id="ARBA00037922"/>
    </source>
</evidence>
<comment type="similarity">
    <text evidence="1 13">Belongs to the DapB family.</text>
</comment>
<comment type="caution">
    <text evidence="16">The sequence shown here is derived from an EMBL/GenBank/DDBJ whole genome shotgun (WGS) entry which is preliminary data.</text>
</comment>
<dbReference type="InterPro" id="IPR022663">
    <property type="entry name" value="DapB_C"/>
</dbReference>
<dbReference type="HAMAP" id="MF_00102">
    <property type="entry name" value="DapB"/>
    <property type="match status" value="1"/>
</dbReference>
<evidence type="ECO:0000259" key="15">
    <source>
        <dbReference type="Pfam" id="PF05173"/>
    </source>
</evidence>
<dbReference type="Pfam" id="PF01113">
    <property type="entry name" value="DapB_N"/>
    <property type="match status" value="1"/>
</dbReference>
<dbReference type="AlphaFoldDB" id="A0A3A4R442"/>
<comment type="subcellular location">
    <subcellularLocation>
        <location evidence="13">Cytoplasm</location>
    </subcellularLocation>
</comment>
<dbReference type="PANTHER" id="PTHR20836:SF0">
    <property type="entry name" value="4-HYDROXY-TETRAHYDRODIPICOLINATE REDUCTASE 1, CHLOROPLASTIC-RELATED"/>
    <property type="match status" value="1"/>
</dbReference>
<dbReference type="GO" id="GO:0008839">
    <property type="term" value="F:4-hydroxy-tetrahydrodipicolinate reductase"/>
    <property type="evidence" value="ECO:0007669"/>
    <property type="project" value="UniProtKB-UniRule"/>
</dbReference>
<evidence type="ECO:0000256" key="12">
    <source>
        <dbReference type="ARBA" id="ARBA00049396"/>
    </source>
</evidence>
<feature type="binding site" evidence="13">
    <location>
        <begin position="99"/>
        <end position="101"/>
    </location>
    <ligand>
        <name>NAD(+)</name>
        <dbReference type="ChEBI" id="CHEBI:57540"/>
    </ligand>
</feature>
<protein>
    <recommendedName>
        <fullName evidence="10 13">4-hydroxy-tetrahydrodipicolinate reductase</fullName>
        <shortName evidence="13">HTPA reductase</shortName>
        <ecNumber evidence="10 13">1.17.1.8</ecNumber>
    </recommendedName>
</protein>
<proteinExistence type="inferred from homology"/>
<feature type="active site" description="Proton donor/acceptor" evidence="13">
    <location>
        <position position="156"/>
    </location>
</feature>